<dbReference type="Proteomes" id="UP000237271">
    <property type="component" value="Unassembled WGS sequence"/>
</dbReference>
<organism evidence="2 3">
    <name type="scientific">Phytophthora palmivora</name>
    <dbReference type="NCBI Taxonomy" id="4796"/>
    <lineage>
        <taxon>Eukaryota</taxon>
        <taxon>Sar</taxon>
        <taxon>Stramenopiles</taxon>
        <taxon>Oomycota</taxon>
        <taxon>Peronosporomycetes</taxon>
        <taxon>Peronosporales</taxon>
        <taxon>Peronosporaceae</taxon>
        <taxon>Phytophthora</taxon>
    </lineage>
</organism>
<dbReference type="AlphaFoldDB" id="A0A2P4YJ27"/>
<evidence type="ECO:0000259" key="1">
    <source>
        <dbReference type="SMART" id="SM00065"/>
    </source>
</evidence>
<accession>A0A2P4YJ27</accession>
<proteinExistence type="predicted"/>
<feature type="non-terminal residue" evidence="2">
    <location>
        <position position="226"/>
    </location>
</feature>
<feature type="domain" description="GAF" evidence="1">
    <location>
        <begin position="116"/>
        <end position="226"/>
    </location>
</feature>
<evidence type="ECO:0000313" key="3">
    <source>
        <dbReference type="Proteomes" id="UP000237271"/>
    </source>
</evidence>
<dbReference type="SMART" id="SM00065">
    <property type="entry name" value="GAF"/>
    <property type="match status" value="1"/>
</dbReference>
<dbReference type="SUPFAM" id="SSF55781">
    <property type="entry name" value="GAF domain-like"/>
    <property type="match status" value="1"/>
</dbReference>
<keyword evidence="3" id="KW-1185">Reference proteome</keyword>
<reference evidence="2 3" key="1">
    <citation type="journal article" date="2017" name="Genome Biol. Evol.">
        <title>Phytophthora megakarya and P. palmivora, closely related causal agents of cacao black pod rot, underwent increases in genome sizes and gene numbers by different mechanisms.</title>
        <authorList>
            <person name="Ali S.S."/>
            <person name="Shao J."/>
            <person name="Lary D.J."/>
            <person name="Kronmiller B."/>
            <person name="Shen D."/>
            <person name="Strem M.D."/>
            <person name="Amoako-Attah I."/>
            <person name="Akrofi A.Y."/>
            <person name="Begoude B.A."/>
            <person name="Ten Hoopen G.M."/>
            <person name="Coulibaly K."/>
            <person name="Kebe B.I."/>
            <person name="Melnick R.L."/>
            <person name="Guiltinan M.J."/>
            <person name="Tyler B.M."/>
            <person name="Meinhardt L.W."/>
            <person name="Bailey B.A."/>
        </authorList>
    </citation>
    <scope>NUCLEOTIDE SEQUENCE [LARGE SCALE GENOMIC DNA]</scope>
    <source>
        <strain evidence="3">sbr112.9</strain>
    </source>
</reference>
<dbReference type="EMBL" id="NCKW01002327">
    <property type="protein sequence ID" value="POM77796.1"/>
    <property type="molecule type" value="Genomic_DNA"/>
</dbReference>
<dbReference type="InterPro" id="IPR003018">
    <property type="entry name" value="GAF"/>
</dbReference>
<dbReference type="OrthoDB" id="74705at2759"/>
<evidence type="ECO:0000313" key="2">
    <source>
        <dbReference type="EMBL" id="POM77796.1"/>
    </source>
</evidence>
<dbReference type="Pfam" id="PF01590">
    <property type="entry name" value="GAF"/>
    <property type="match status" value="1"/>
</dbReference>
<name>A0A2P4YJ27_9STRA</name>
<dbReference type="InterPro" id="IPR029016">
    <property type="entry name" value="GAF-like_dom_sf"/>
</dbReference>
<dbReference type="Gene3D" id="3.30.450.40">
    <property type="match status" value="1"/>
</dbReference>
<gene>
    <name evidence="2" type="ORF">PHPALM_4761</name>
</gene>
<sequence length="226" mass="24751">MDPQTAEAGEAYLNSMGFRSLIEWMTAEALLSRPDDPLTFLQALLQEKIGERKSGEKFQPEHTLNYIKQCYAAASPVQPVVNAPVTQHGNDPALVHRLSKMEQVIQACRIIGTELDPTEATKIIIKQACAVLNAERATLFIYGIAGTVAATGKAMNISDAYADPSFDSQYDQRNGYQTRSMLCVPVRNGLNNTVGVMQVLNKISVDKKASFTDEDEEILTILAAQA</sequence>
<comment type="caution">
    <text evidence="2">The sequence shown here is derived from an EMBL/GenBank/DDBJ whole genome shotgun (WGS) entry which is preliminary data.</text>
</comment>
<protein>
    <submittedName>
        <fullName evidence="2">Dual 3',5'-cyclic-AMP and-GMP phosphodiesterase</fullName>
    </submittedName>
</protein>